<evidence type="ECO:0000313" key="2">
    <source>
        <dbReference type="Proteomes" id="UP001229836"/>
    </source>
</evidence>
<name>A0ABY8S7P2_9GAMM</name>
<dbReference type="EMBL" id="CP125669">
    <property type="protein sequence ID" value="WHP07712.1"/>
    <property type="molecule type" value="Genomic_DNA"/>
</dbReference>
<gene>
    <name evidence="1" type="ORF">QLH32_18080</name>
</gene>
<evidence type="ECO:0000313" key="1">
    <source>
        <dbReference type="EMBL" id="WHP07712.1"/>
    </source>
</evidence>
<dbReference type="Proteomes" id="UP001229836">
    <property type="component" value="Chromosome"/>
</dbReference>
<proteinExistence type="predicted"/>
<accession>A0ABY8S7P2</accession>
<organism evidence="1 2">
    <name type="scientific">Acinetobacter corruptisaponis</name>
    <dbReference type="NCBI Taxonomy" id="3045147"/>
    <lineage>
        <taxon>Bacteria</taxon>
        <taxon>Pseudomonadati</taxon>
        <taxon>Pseudomonadota</taxon>
        <taxon>Gammaproteobacteria</taxon>
        <taxon>Moraxellales</taxon>
        <taxon>Moraxellaceae</taxon>
        <taxon>Acinetobacter</taxon>
    </lineage>
</organism>
<dbReference type="InterPro" id="IPR004623">
    <property type="entry name" value="KdpA"/>
</dbReference>
<keyword evidence="2" id="KW-1185">Reference proteome</keyword>
<dbReference type="Pfam" id="PF03814">
    <property type="entry name" value="KdpA"/>
    <property type="match status" value="1"/>
</dbReference>
<protein>
    <submittedName>
        <fullName evidence="1">Potassium-transporting ATPase subunit KdpA</fullName>
    </submittedName>
</protein>
<sequence length="23" mass="2686">MNLDLAIHTTISFLTNTHQQHYS</sequence>
<reference evidence="1 2" key="1">
    <citation type="submission" date="2023-05" db="EMBL/GenBank/DDBJ databases">
        <title>The complete genome of Acinetobacter sp. nov KCTC 92772.</title>
        <authorList>
            <person name="Zhou G."/>
        </authorList>
    </citation>
    <scope>NUCLEOTIDE SEQUENCE [LARGE SCALE GENOMIC DNA]</scope>
    <source>
        <strain evidence="1 2">KCTC 92772</strain>
    </source>
</reference>